<name>A0A6P6Y7L5_DERPT</name>
<dbReference type="InterPro" id="IPR035985">
    <property type="entry name" value="Ubiquitin-activating_enz"/>
</dbReference>
<dbReference type="InterPro" id="IPR033127">
    <property type="entry name" value="UBQ-activ_enz_E1_Cys_AS"/>
</dbReference>
<keyword evidence="3" id="KW-0547">Nucleotide-binding</keyword>
<dbReference type="GO" id="GO:0005524">
    <property type="term" value="F:ATP binding"/>
    <property type="evidence" value="ECO:0007669"/>
    <property type="project" value="UniProtKB-KW"/>
</dbReference>
<dbReference type="InterPro" id="IPR045886">
    <property type="entry name" value="ThiF/MoeB/HesA"/>
</dbReference>
<dbReference type="InterPro" id="IPR000594">
    <property type="entry name" value="ThiF_NAD_FAD-bd"/>
</dbReference>
<organism evidence="9 10">
    <name type="scientific">Dermatophagoides pteronyssinus</name>
    <name type="common">European house dust mite</name>
    <dbReference type="NCBI Taxonomy" id="6956"/>
    <lineage>
        <taxon>Eukaryota</taxon>
        <taxon>Metazoa</taxon>
        <taxon>Ecdysozoa</taxon>
        <taxon>Arthropoda</taxon>
        <taxon>Chelicerata</taxon>
        <taxon>Arachnida</taxon>
        <taxon>Acari</taxon>
        <taxon>Acariformes</taxon>
        <taxon>Sarcoptiformes</taxon>
        <taxon>Astigmata</taxon>
        <taxon>Psoroptidia</taxon>
        <taxon>Analgoidea</taxon>
        <taxon>Pyroglyphidae</taxon>
        <taxon>Dermatophagoidinae</taxon>
        <taxon>Dermatophagoides</taxon>
    </lineage>
</organism>
<dbReference type="Gene3D" id="1.10.10.2660">
    <property type="entry name" value="Ubiquitin-activating enzyme E1, SCCH domain"/>
    <property type="match status" value="1"/>
</dbReference>
<evidence type="ECO:0000313" key="10">
    <source>
        <dbReference type="RefSeq" id="XP_027201305.1"/>
    </source>
</evidence>
<evidence type="ECO:0000256" key="5">
    <source>
        <dbReference type="ARBA" id="ARBA00022840"/>
    </source>
</evidence>
<evidence type="ECO:0000256" key="7">
    <source>
        <dbReference type="PROSITE-ProRule" id="PRU10132"/>
    </source>
</evidence>
<dbReference type="GO" id="GO:0004839">
    <property type="term" value="F:ubiquitin activating enzyme activity"/>
    <property type="evidence" value="ECO:0007669"/>
    <property type="project" value="TreeGrafter"/>
</dbReference>
<comment type="pathway">
    <text evidence="6">Protein modification.</text>
</comment>
<evidence type="ECO:0000256" key="2">
    <source>
        <dbReference type="ARBA" id="ARBA00022598"/>
    </source>
</evidence>
<dbReference type="Gene3D" id="3.40.50.720">
    <property type="entry name" value="NAD(P)-binding Rossmann-like Domain"/>
    <property type="match status" value="1"/>
</dbReference>
<keyword evidence="4" id="KW-0833">Ubl conjugation pathway</keyword>
<dbReference type="AlphaFoldDB" id="A0A6P6Y7L5"/>
<comment type="similarity">
    <text evidence="1">Belongs to the ubiquitin-activating E1 family.</text>
</comment>
<dbReference type="PANTHER" id="PTHR10953">
    <property type="entry name" value="UBIQUITIN-ACTIVATING ENZYME E1"/>
    <property type="match status" value="1"/>
</dbReference>
<dbReference type="GO" id="GO:0005737">
    <property type="term" value="C:cytoplasm"/>
    <property type="evidence" value="ECO:0007669"/>
    <property type="project" value="TreeGrafter"/>
</dbReference>
<evidence type="ECO:0000313" key="9">
    <source>
        <dbReference type="Proteomes" id="UP000515146"/>
    </source>
</evidence>
<dbReference type="GO" id="GO:0006974">
    <property type="term" value="P:DNA damage response"/>
    <property type="evidence" value="ECO:0007669"/>
    <property type="project" value="TreeGrafter"/>
</dbReference>
<gene>
    <name evidence="10" type="primary">LOC113795309</name>
</gene>
<evidence type="ECO:0000256" key="1">
    <source>
        <dbReference type="ARBA" id="ARBA00005673"/>
    </source>
</evidence>
<feature type="active site" description="Glycyl thioester intermediate" evidence="7">
    <location>
        <position position="268"/>
    </location>
</feature>
<dbReference type="GO" id="GO:0005634">
    <property type="term" value="C:nucleus"/>
    <property type="evidence" value="ECO:0007669"/>
    <property type="project" value="TreeGrafter"/>
</dbReference>
<dbReference type="InterPro" id="IPR042449">
    <property type="entry name" value="Ub-E1_IAD_1"/>
</dbReference>
<proteinExistence type="inferred from homology"/>
<dbReference type="OrthoDB" id="10252231at2759"/>
<dbReference type="Pfam" id="PF00899">
    <property type="entry name" value="ThiF"/>
    <property type="match status" value="1"/>
</dbReference>
<reference evidence="10" key="1">
    <citation type="submission" date="2025-08" db="UniProtKB">
        <authorList>
            <consortium name="RefSeq"/>
        </authorList>
    </citation>
    <scope>IDENTIFICATION</scope>
    <source>
        <strain evidence="10">Airmid</strain>
    </source>
</reference>
<dbReference type="UniPathway" id="UPA00143"/>
<dbReference type="Proteomes" id="UP000515146">
    <property type="component" value="Unplaced"/>
</dbReference>
<evidence type="ECO:0000256" key="6">
    <source>
        <dbReference type="ARBA" id="ARBA00043952"/>
    </source>
</evidence>
<dbReference type="OMA" id="ALGCEYM"/>
<protein>
    <submittedName>
        <fullName evidence="10">Ubiquitin-like modifier-activating enzyme 1</fullName>
    </submittedName>
</protein>
<dbReference type="KEGG" id="dpte:113795309"/>
<keyword evidence="9" id="KW-1185">Reference proteome</keyword>
<dbReference type="PROSITE" id="PS00865">
    <property type="entry name" value="UBIQUITIN_ACTIVAT_2"/>
    <property type="match status" value="1"/>
</dbReference>
<dbReference type="InParanoid" id="A0A6P6Y7L5"/>
<evidence type="ECO:0000256" key="4">
    <source>
        <dbReference type="ARBA" id="ARBA00022786"/>
    </source>
</evidence>
<evidence type="ECO:0000259" key="8">
    <source>
        <dbReference type="Pfam" id="PF00899"/>
    </source>
</evidence>
<keyword evidence="2" id="KW-0436">Ligase</keyword>
<accession>A0A6P6Y7L5</accession>
<dbReference type="RefSeq" id="XP_027201305.1">
    <property type="nucleotide sequence ID" value="XM_027345504.1"/>
</dbReference>
<dbReference type="InterPro" id="IPR042063">
    <property type="entry name" value="Ubi_acti_E1_SCCH"/>
</dbReference>
<dbReference type="GO" id="GO:0006511">
    <property type="term" value="P:ubiquitin-dependent protein catabolic process"/>
    <property type="evidence" value="ECO:0007669"/>
    <property type="project" value="TreeGrafter"/>
</dbReference>
<keyword evidence="5" id="KW-0067">ATP-binding</keyword>
<sequence>MNQEYKNTNSPLYCEKLNVETLNKLFRLCDTQFCPLSSIVGALAAQETIKYTGKYIPLNQWFFCDFAELAQDEVTSARELTAFAPRYEHLIRILGSQNTQILQNAKLFCVGLGALGCEYMKLLALLGAGSGADGELFITDMDNIELSNLNRQFLFQEQHIGLSKAEVAAEQALAMNRDLKFVVHKEKLDVSTENIFDRKFWLSVDCVLNGLDNVESRQYVDGKCVCFEKPLVDAGTLGPRCNIQVVYPHVTSSYSDSRDPEEDSIPLCTLKHFPNKIEHCLQWARDTFTFMFQVAVQTLNEAQSNPKQRLSDLLNDNPDEYLEKLFTIMLVLLDVQRSSRNERLQKLVALADFLLQTYFINEIKQLLHNFPADLVCENGSRFWSGPKRPPTPLELQICDAEQFAFIARQPYNHLLAEAN</sequence>
<feature type="domain" description="THIF-type NAD/FAD binding fold" evidence="8">
    <location>
        <begin position="91"/>
        <end position="287"/>
    </location>
</feature>
<evidence type="ECO:0000256" key="3">
    <source>
        <dbReference type="ARBA" id="ARBA00022741"/>
    </source>
</evidence>
<dbReference type="Gene3D" id="3.50.50.80">
    <property type="entry name" value="Ubiquitin-activating enzyme E1, inactive adenylation domain, subdomain 1"/>
    <property type="match status" value="1"/>
</dbReference>
<dbReference type="SUPFAM" id="SSF69572">
    <property type="entry name" value="Activating enzymes of the ubiquitin-like proteins"/>
    <property type="match status" value="2"/>
</dbReference>
<dbReference type="PANTHER" id="PTHR10953:SF4">
    <property type="entry name" value="UBIQUITIN-ACTIVATING ENZYME E1 C-TERMINAL DOMAIN-CONTAINING PROTEIN"/>
    <property type="match status" value="1"/>
</dbReference>